<dbReference type="Gene3D" id="3.40.50.150">
    <property type="entry name" value="Vaccinia Virus protein VP39"/>
    <property type="match status" value="1"/>
</dbReference>
<evidence type="ECO:0000256" key="1">
    <source>
        <dbReference type="SAM" id="SignalP"/>
    </source>
</evidence>
<reference evidence="3" key="1">
    <citation type="submission" date="2016-09" db="EMBL/GenBank/DDBJ databases">
        <authorList>
            <person name="Wan X."/>
            <person name="Hou S."/>
        </authorList>
    </citation>
    <scope>NUCLEOTIDE SEQUENCE [LARGE SCALE GENOMIC DNA]</scope>
    <source>
        <strain evidence="3">KH87</strain>
    </source>
</reference>
<dbReference type="SUPFAM" id="SSF53335">
    <property type="entry name" value="S-adenosyl-L-methionine-dependent methyltransferases"/>
    <property type="match status" value="1"/>
</dbReference>
<organism evidence="2 3">
    <name type="scientific">Rheinheimera salexigens</name>
    <dbReference type="NCBI Taxonomy" id="1628148"/>
    <lineage>
        <taxon>Bacteria</taxon>
        <taxon>Pseudomonadati</taxon>
        <taxon>Pseudomonadota</taxon>
        <taxon>Gammaproteobacteria</taxon>
        <taxon>Chromatiales</taxon>
        <taxon>Chromatiaceae</taxon>
        <taxon>Rheinheimera</taxon>
    </lineage>
</organism>
<proteinExistence type="predicted"/>
<feature type="signal peptide" evidence="1">
    <location>
        <begin position="1"/>
        <end position="21"/>
    </location>
</feature>
<comment type="caution">
    <text evidence="2">The sequence shown here is derived from an EMBL/GenBank/DDBJ whole genome shotgun (WGS) entry which is preliminary data.</text>
</comment>
<evidence type="ECO:0000313" key="2">
    <source>
        <dbReference type="EMBL" id="OEY68840.1"/>
    </source>
</evidence>
<keyword evidence="2" id="KW-0489">Methyltransferase</keyword>
<evidence type="ECO:0000313" key="3">
    <source>
        <dbReference type="Proteomes" id="UP000242258"/>
    </source>
</evidence>
<keyword evidence="2" id="KW-0808">Transferase</keyword>
<dbReference type="RefSeq" id="WP_070048406.1">
    <property type="nucleotide sequence ID" value="NZ_CBCSDO010000003.1"/>
</dbReference>
<dbReference type="AlphaFoldDB" id="A0A1E7Q3Z5"/>
<gene>
    <name evidence="2" type="ORF">BI198_04125</name>
</gene>
<dbReference type="EMBL" id="MKEK01000001">
    <property type="protein sequence ID" value="OEY68840.1"/>
    <property type="molecule type" value="Genomic_DNA"/>
</dbReference>
<dbReference type="OrthoDB" id="9801692at2"/>
<name>A0A1E7Q3Z5_9GAMM</name>
<dbReference type="STRING" id="1628148.BI198_04125"/>
<dbReference type="InterPro" id="IPR016980">
    <property type="entry name" value="S-AdoMet-dep_MeTrfase_Alr7345"/>
</dbReference>
<accession>A0A1E7Q3Z5</accession>
<dbReference type="Proteomes" id="UP000242258">
    <property type="component" value="Unassembled WGS sequence"/>
</dbReference>
<sequence>MKKVSLAFVLSAVLFSPLSNANDNLDAIQLAVEHSSRSADNVQRDQYRHPAETLHFFELTPNSTVVEISPGGGWYTEILAPLLAAHGKLYAAHFPSNSTSEYYNTHRAAFVEKLAANPIYNRVVLTEFAVNNEQEIAPAGSADIVLTFRNLHNWYSQNGDAALLAAYKQFYTALKPGGVLGVVEHSLPAAQKDSDWVKSGYVPEELAIKLAEQAGFVLEAKSDINANPKDTADYEHGVWTLPPSFRLKQQDRAKYVAIGESNRMTLKFRKPVTQ</sequence>
<feature type="chain" id="PRO_5009200335" evidence="1">
    <location>
        <begin position="22"/>
        <end position="274"/>
    </location>
</feature>
<dbReference type="GO" id="GO:0032259">
    <property type="term" value="P:methylation"/>
    <property type="evidence" value="ECO:0007669"/>
    <property type="project" value="UniProtKB-KW"/>
</dbReference>
<dbReference type="GO" id="GO:0008168">
    <property type="term" value="F:methyltransferase activity"/>
    <property type="evidence" value="ECO:0007669"/>
    <property type="project" value="UniProtKB-KW"/>
</dbReference>
<dbReference type="PIRSF" id="PIRSF031679">
    <property type="entry name" value="Mtase_Alr7345_prd"/>
    <property type="match status" value="1"/>
</dbReference>
<protein>
    <submittedName>
        <fullName evidence="2">Methyltransferase</fullName>
    </submittedName>
</protein>
<keyword evidence="3" id="KW-1185">Reference proteome</keyword>
<keyword evidence="1" id="KW-0732">Signal</keyword>
<dbReference type="InterPro" id="IPR029063">
    <property type="entry name" value="SAM-dependent_MTases_sf"/>
</dbReference>